<evidence type="ECO:0008006" key="4">
    <source>
        <dbReference type="Google" id="ProtNLM"/>
    </source>
</evidence>
<evidence type="ECO:0000256" key="1">
    <source>
        <dbReference type="SAM" id="MobiDB-lite"/>
    </source>
</evidence>
<accession>A0AAP3E5S6</accession>
<name>A0AAP3E5S6_9EURY</name>
<dbReference type="RefSeq" id="WP_342808089.1">
    <property type="nucleotide sequence ID" value="NZ_JAOPJZ010000004.1"/>
</dbReference>
<sequence>MALVPFSDLRMATYCPRKLYYARQQDNREPPPHVGDIRNLAFRYDALLAMSDNALEAEPIALEPAAYRARLTRTRDRLKRWRENGAIPAETADSSDATTRTAGAARGSGQATHASDATATTTHAHDRWTALCAPAETDLLVTGRECRGVVHKLVTDPLEPVLVATGKPPKNGVWKPQQVHAVAAAKAVAWEFEEPVGGAWLEYPAYGVIRHVPMTTRRRAAYRRSMRTITELDGPPARLKNRDKCEPCEYVDQCGVRTRSLRSLLGFG</sequence>
<gene>
    <name evidence="2" type="ORF">OB919_07740</name>
</gene>
<keyword evidence="3" id="KW-1185">Reference proteome</keyword>
<feature type="compositionally biased region" description="Low complexity" evidence="1">
    <location>
        <begin position="91"/>
        <end position="121"/>
    </location>
</feature>
<reference evidence="2 3" key="1">
    <citation type="submission" date="2022-09" db="EMBL/GenBank/DDBJ databases">
        <title>Enrichment on poylsaccharides allowed isolation of novel metabolic and taxonomic groups of Haloarchaea.</title>
        <authorList>
            <person name="Sorokin D.Y."/>
            <person name="Elcheninov A.G."/>
            <person name="Khizhniak T.V."/>
            <person name="Kolganova T.V."/>
            <person name="Kublanov I.V."/>
        </authorList>
    </citation>
    <scope>NUCLEOTIDE SEQUENCE [LARGE SCALE GENOMIC DNA]</scope>
    <source>
        <strain evidence="2 3">AArc-curdl1</strain>
    </source>
</reference>
<dbReference type="AlphaFoldDB" id="A0AAP3E5S6"/>
<dbReference type="Proteomes" id="UP001321047">
    <property type="component" value="Unassembled WGS sequence"/>
</dbReference>
<proteinExistence type="predicted"/>
<organism evidence="2 3">
    <name type="scientific">Natronosalvus hydrolyticus</name>
    <dbReference type="NCBI Taxonomy" id="2979988"/>
    <lineage>
        <taxon>Archaea</taxon>
        <taxon>Methanobacteriati</taxon>
        <taxon>Methanobacteriota</taxon>
        <taxon>Stenosarchaea group</taxon>
        <taxon>Halobacteria</taxon>
        <taxon>Halobacteriales</taxon>
        <taxon>Natrialbaceae</taxon>
        <taxon>Natronosalvus</taxon>
    </lineage>
</organism>
<comment type="caution">
    <text evidence="2">The sequence shown here is derived from an EMBL/GenBank/DDBJ whole genome shotgun (WGS) entry which is preliminary data.</text>
</comment>
<dbReference type="EMBL" id="JAOPJZ010000004">
    <property type="protein sequence ID" value="MCU4751873.1"/>
    <property type="molecule type" value="Genomic_DNA"/>
</dbReference>
<feature type="region of interest" description="Disordered" evidence="1">
    <location>
        <begin position="82"/>
        <end position="121"/>
    </location>
</feature>
<evidence type="ECO:0000313" key="3">
    <source>
        <dbReference type="Proteomes" id="UP001321047"/>
    </source>
</evidence>
<evidence type="ECO:0000313" key="2">
    <source>
        <dbReference type="EMBL" id="MCU4751873.1"/>
    </source>
</evidence>
<protein>
    <recommendedName>
        <fullName evidence="4">CRISPR-associated exonuclease Cas4</fullName>
    </recommendedName>
</protein>